<dbReference type="EMBL" id="JAMKPW020000008">
    <property type="protein sequence ID" value="KAK8215417.1"/>
    <property type="molecule type" value="Genomic_DNA"/>
</dbReference>
<proteinExistence type="predicted"/>
<sequence length="91" mass="10151">MTFNPSSSSDPSQEVARFSRWALILHTESQSRIAQHQIDVDGIDQSVGLYRKDNQWCFTQTSESQTCPGEVIAKIGLHGQRLSAGAVEETW</sequence>
<reference evidence="1" key="1">
    <citation type="submission" date="2024-02" db="EMBL/GenBank/DDBJ databases">
        <title>Metagenome Assembled Genome of Zalaria obscura JY119.</title>
        <authorList>
            <person name="Vighnesh L."/>
            <person name="Jagadeeshwari U."/>
            <person name="Venkata Ramana C."/>
            <person name="Sasikala C."/>
        </authorList>
    </citation>
    <scope>NUCLEOTIDE SEQUENCE</scope>
    <source>
        <strain evidence="1">JY119</strain>
    </source>
</reference>
<gene>
    <name evidence="1" type="ORF">M8818_002038</name>
</gene>
<evidence type="ECO:0000313" key="1">
    <source>
        <dbReference type="EMBL" id="KAK8215417.1"/>
    </source>
</evidence>
<protein>
    <submittedName>
        <fullName evidence="1">Uncharacterized protein</fullName>
    </submittedName>
</protein>
<evidence type="ECO:0000313" key="2">
    <source>
        <dbReference type="Proteomes" id="UP001320706"/>
    </source>
</evidence>
<keyword evidence="2" id="KW-1185">Reference proteome</keyword>
<organism evidence="1 2">
    <name type="scientific">Zalaria obscura</name>
    <dbReference type="NCBI Taxonomy" id="2024903"/>
    <lineage>
        <taxon>Eukaryota</taxon>
        <taxon>Fungi</taxon>
        <taxon>Dikarya</taxon>
        <taxon>Ascomycota</taxon>
        <taxon>Pezizomycotina</taxon>
        <taxon>Dothideomycetes</taxon>
        <taxon>Dothideomycetidae</taxon>
        <taxon>Dothideales</taxon>
        <taxon>Zalariaceae</taxon>
        <taxon>Zalaria</taxon>
    </lineage>
</organism>
<accession>A0ACC3SIU7</accession>
<comment type="caution">
    <text evidence="1">The sequence shown here is derived from an EMBL/GenBank/DDBJ whole genome shotgun (WGS) entry which is preliminary data.</text>
</comment>
<dbReference type="Proteomes" id="UP001320706">
    <property type="component" value="Unassembled WGS sequence"/>
</dbReference>
<name>A0ACC3SIU7_9PEZI</name>